<feature type="transmembrane region" description="Helical" evidence="7">
    <location>
        <begin position="86"/>
        <end position="106"/>
    </location>
</feature>
<protein>
    <submittedName>
        <fullName evidence="8">DoxX family protein</fullName>
    </submittedName>
</protein>
<sequence length="181" mass="18465">MTSNGTLDRSTHPSGATLDNSAADIGLLVLRVVFGGLLAAHGAQKLFGWFSGPGWSGNAASFDSMGYNPGKLFGALAGLSEFTGGILLLLGLLTPLASAIVLGTMINAINATWGGGLLTGKGYEMPLLFAAVGAVVAFTGPGKFSLDHGRPWQRQGIVWGVAAIAVAVIAAVVTLILKWTL</sequence>
<comment type="similarity">
    <text evidence="2">Belongs to the DoxX family.</text>
</comment>
<evidence type="ECO:0000256" key="3">
    <source>
        <dbReference type="ARBA" id="ARBA00022475"/>
    </source>
</evidence>
<proteinExistence type="inferred from homology"/>
<dbReference type="Proteomes" id="UP001432062">
    <property type="component" value="Chromosome"/>
</dbReference>
<keyword evidence="3" id="KW-1003">Cell membrane</keyword>
<keyword evidence="6 7" id="KW-0472">Membrane</keyword>
<feature type="transmembrane region" description="Helical" evidence="7">
    <location>
        <begin position="126"/>
        <end position="144"/>
    </location>
</feature>
<evidence type="ECO:0000313" key="9">
    <source>
        <dbReference type="Proteomes" id="UP001432062"/>
    </source>
</evidence>
<keyword evidence="9" id="KW-1185">Reference proteome</keyword>
<accession>A0ABZ1YKH0</accession>
<keyword evidence="4 7" id="KW-0812">Transmembrane</keyword>
<organism evidence="8 9">
    <name type="scientific">Nocardia vinacea</name>
    <dbReference type="NCBI Taxonomy" id="96468"/>
    <lineage>
        <taxon>Bacteria</taxon>
        <taxon>Bacillati</taxon>
        <taxon>Actinomycetota</taxon>
        <taxon>Actinomycetes</taxon>
        <taxon>Mycobacteriales</taxon>
        <taxon>Nocardiaceae</taxon>
        <taxon>Nocardia</taxon>
    </lineage>
</organism>
<gene>
    <name evidence="8" type="ORF">OG563_24820</name>
</gene>
<feature type="transmembrane region" description="Helical" evidence="7">
    <location>
        <begin position="156"/>
        <end position="177"/>
    </location>
</feature>
<evidence type="ECO:0000256" key="6">
    <source>
        <dbReference type="ARBA" id="ARBA00023136"/>
    </source>
</evidence>
<evidence type="ECO:0000256" key="7">
    <source>
        <dbReference type="SAM" id="Phobius"/>
    </source>
</evidence>
<comment type="subcellular location">
    <subcellularLocation>
        <location evidence="1">Cell membrane</location>
        <topology evidence="1">Multi-pass membrane protein</topology>
    </subcellularLocation>
</comment>
<dbReference type="Pfam" id="PF07681">
    <property type="entry name" value="DoxX"/>
    <property type="match status" value="1"/>
</dbReference>
<dbReference type="InterPro" id="IPR032808">
    <property type="entry name" value="DoxX"/>
</dbReference>
<evidence type="ECO:0000313" key="8">
    <source>
        <dbReference type="EMBL" id="WUV42485.1"/>
    </source>
</evidence>
<dbReference type="PANTHER" id="PTHR33452:SF1">
    <property type="entry name" value="INNER MEMBRANE PROTEIN YPHA-RELATED"/>
    <property type="match status" value="1"/>
</dbReference>
<dbReference type="RefSeq" id="WP_327095777.1">
    <property type="nucleotide sequence ID" value="NZ_CP109149.1"/>
</dbReference>
<evidence type="ECO:0000256" key="1">
    <source>
        <dbReference type="ARBA" id="ARBA00004651"/>
    </source>
</evidence>
<dbReference type="PANTHER" id="PTHR33452">
    <property type="entry name" value="OXIDOREDUCTASE CATD-RELATED"/>
    <property type="match status" value="1"/>
</dbReference>
<name>A0ABZ1YKH0_9NOCA</name>
<evidence type="ECO:0000256" key="5">
    <source>
        <dbReference type="ARBA" id="ARBA00022989"/>
    </source>
</evidence>
<evidence type="ECO:0000256" key="2">
    <source>
        <dbReference type="ARBA" id="ARBA00006679"/>
    </source>
</evidence>
<keyword evidence="5 7" id="KW-1133">Transmembrane helix</keyword>
<evidence type="ECO:0000256" key="4">
    <source>
        <dbReference type="ARBA" id="ARBA00022692"/>
    </source>
</evidence>
<dbReference type="EMBL" id="CP109441">
    <property type="protein sequence ID" value="WUV42485.1"/>
    <property type="molecule type" value="Genomic_DNA"/>
</dbReference>
<dbReference type="InterPro" id="IPR051907">
    <property type="entry name" value="DoxX-like_oxidoreductase"/>
</dbReference>
<reference evidence="8" key="1">
    <citation type="submission" date="2022-10" db="EMBL/GenBank/DDBJ databases">
        <title>The complete genomes of actinobacterial strains from the NBC collection.</title>
        <authorList>
            <person name="Joergensen T.S."/>
            <person name="Alvarez Arevalo M."/>
            <person name="Sterndorff E.B."/>
            <person name="Faurdal D."/>
            <person name="Vuksanovic O."/>
            <person name="Mourched A.-S."/>
            <person name="Charusanti P."/>
            <person name="Shaw S."/>
            <person name="Blin K."/>
            <person name="Weber T."/>
        </authorList>
    </citation>
    <scope>NUCLEOTIDE SEQUENCE</scope>
    <source>
        <strain evidence="8">NBC_01482</strain>
    </source>
</reference>